<dbReference type="PANTHER" id="PTHR43133">
    <property type="entry name" value="RNA POLYMERASE ECF-TYPE SIGMA FACTO"/>
    <property type="match status" value="1"/>
</dbReference>
<dbReference type="InterPro" id="IPR014284">
    <property type="entry name" value="RNA_pol_sigma-70_dom"/>
</dbReference>
<keyword evidence="1" id="KW-0805">Transcription regulation</keyword>
<proteinExistence type="predicted"/>
<dbReference type="Pfam" id="PF04542">
    <property type="entry name" value="Sigma70_r2"/>
    <property type="match status" value="1"/>
</dbReference>
<protein>
    <submittedName>
        <fullName evidence="7">RNA polymerase subunit sigma</fullName>
    </submittedName>
</protein>
<keyword evidence="3" id="KW-0238">DNA-binding</keyword>
<feature type="region of interest" description="Disordered" evidence="5">
    <location>
        <begin position="310"/>
        <end position="353"/>
    </location>
</feature>
<evidence type="ECO:0000256" key="5">
    <source>
        <dbReference type="SAM" id="MobiDB-lite"/>
    </source>
</evidence>
<dbReference type="GO" id="GO:0016987">
    <property type="term" value="F:sigma factor activity"/>
    <property type="evidence" value="ECO:0007669"/>
    <property type="project" value="UniProtKB-KW"/>
</dbReference>
<evidence type="ECO:0000256" key="2">
    <source>
        <dbReference type="ARBA" id="ARBA00023082"/>
    </source>
</evidence>
<keyword evidence="4" id="KW-0804">Transcription</keyword>
<name>A0A101NDW3_9ACTN</name>
<dbReference type="RefSeq" id="WP_067008692.1">
    <property type="nucleotide sequence ID" value="NZ_BNDU01000006.1"/>
</dbReference>
<dbReference type="Gene3D" id="1.10.1740.10">
    <property type="match status" value="1"/>
</dbReference>
<dbReference type="GO" id="GO:0003677">
    <property type="term" value="F:DNA binding"/>
    <property type="evidence" value="ECO:0007669"/>
    <property type="project" value="UniProtKB-KW"/>
</dbReference>
<evidence type="ECO:0000313" key="8">
    <source>
        <dbReference type="Proteomes" id="UP000054241"/>
    </source>
</evidence>
<dbReference type="SUPFAM" id="SSF88946">
    <property type="entry name" value="Sigma2 domain of RNA polymerase sigma factors"/>
    <property type="match status" value="1"/>
</dbReference>
<feature type="compositionally biased region" description="Low complexity" evidence="5">
    <location>
        <begin position="311"/>
        <end position="351"/>
    </location>
</feature>
<dbReference type="EMBL" id="LMWL01000078">
    <property type="protein sequence ID" value="KUM91391.1"/>
    <property type="molecule type" value="Genomic_DNA"/>
</dbReference>
<evidence type="ECO:0000313" key="7">
    <source>
        <dbReference type="EMBL" id="KUM91391.1"/>
    </source>
</evidence>
<comment type="caution">
    <text evidence="7">The sequence shown here is derived from an EMBL/GenBank/DDBJ whole genome shotgun (WGS) entry which is preliminary data.</text>
</comment>
<evidence type="ECO:0000256" key="3">
    <source>
        <dbReference type="ARBA" id="ARBA00023125"/>
    </source>
</evidence>
<gene>
    <name evidence="7" type="ORF">AQI88_37200</name>
</gene>
<dbReference type="STRING" id="67285.AQI88_37200"/>
<evidence type="ECO:0000256" key="1">
    <source>
        <dbReference type="ARBA" id="ARBA00023015"/>
    </source>
</evidence>
<dbReference type="GO" id="GO:0006352">
    <property type="term" value="P:DNA-templated transcription initiation"/>
    <property type="evidence" value="ECO:0007669"/>
    <property type="project" value="InterPro"/>
</dbReference>
<keyword evidence="2" id="KW-0731">Sigma factor</keyword>
<organism evidence="7 8">
    <name type="scientific">Streptomyces cellostaticus</name>
    <dbReference type="NCBI Taxonomy" id="67285"/>
    <lineage>
        <taxon>Bacteria</taxon>
        <taxon>Bacillati</taxon>
        <taxon>Actinomycetota</taxon>
        <taxon>Actinomycetes</taxon>
        <taxon>Kitasatosporales</taxon>
        <taxon>Streptomycetaceae</taxon>
        <taxon>Streptomyces</taxon>
    </lineage>
</organism>
<evidence type="ECO:0000259" key="6">
    <source>
        <dbReference type="Pfam" id="PF04542"/>
    </source>
</evidence>
<dbReference type="NCBIfam" id="TIGR02937">
    <property type="entry name" value="sigma70-ECF"/>
    <property type="match status" value="1"/>
</dbReference>
<sequence>MNAGTRADLDGRQWHATVAAAQAGDRRALEELLQGWLPLVYNVVGRALNGHADVDDVVQETMLRAVDSLGTLRDPDSFRSWLMAIAMRQIRDRARKGKARRPVEGTPHDTGDFAELAVLRLQLEGQRREVAEAVRWLDAEDRQLLSLWWLEVAGELTRRELAAAVGISRQHAAVRVQRMKARLETSRGIVRALAGACPELRELTARWPGRPDSVWRKRLARHIRGCGYCGDAHEPVVPAERLIAGIALVPVPAGFTLSLAFGGKTAAVATTVGWSAKVLGALTKPAVAVTAGATLVAGGAYVVVRTPGTPPARTAPAPTAAPTTLRPPAASASPPSALSPSALSPTPSPTRQADAYGTVVDAVDRAPDPDTPPAALPHRPETRITSTGGAHAVMNHRGESVTLSGQGYVLVRWQISPQYRAGSVVMPSWTGLKGKLFHVASGGGRRMDDPVSSTDSTATGMGNPAIGYAVLPAGTQQMWQNEYFYLDGSVTLTQNERGADYGLSVFPTTRDAVEKDITTGPAQGAKRYGLVRDTGRDSAPVPQYVTRTTPADPATVPQRSRV</sequence>
<evidence type="ECO:0000256" key="4">
    <source>
        <dbReference type="ARBA" id="ARBA00023163"/>
    </source>
</evidence>
<reference evidence="7 8" key="1">
    <citation type="submission" date="2015-10" db="EMBL/GenBank/DDBJ databases">
        <title>Draft genome sequence of Streptomyces cellostaticus DSM 40189, type strain for the species Streptomyces cellostaticus.</title>
        <authorList>
            <person name="Ruckert C."/>
            <person name="Winkler A."/>
            <person name="Kalinowski J."/>
            <person name="Kampfer P."/>
            <person name="Glaeser S."/>
        </authorList>
    </citation>
    <scope>NUCLEOTIDE SEQUENCE [LARGE SCALE GENOMIC DNA]</scope>
    <source>
        <strain evidence="7 8">DSM 40189</strain>
    </source>
</reference>
<dbReference type="InterPro" id="IPR039425">
    <property type="entry name" value="RNA_pol_sigma-70-like"/>
</dbReference>
<feature type="domain" description="RNA polymerase sigma-70 region 2" evidence="6">
    <location>
        <begin position="34"/>
        <end position="98"/>
    </location>
</feature>
<dbReference type="InterPro" id="IPR007627">
    <property type="entry name" value="RNA_pol_sigma70_r2"/>
</dbReference>
<dbReference type="AlphaFoldDB" id="A0A101NDW3"/>
<dbReference type="PANTHER" id="PTHR43133:SF8">
    <property type="entry name" value="RNA POLYMERASE SIGMA FACTOR HI_1459-RELATED"/>
    <property type="match status" value="1"/>
</dbReference>
<accession>A0A101NDW3</accession>
<dbReference type="OrthoDB" id="8611574at2"/>
<dbReference type="InterPro" id="IPR013325">
    <property type="entry name" value="RNA_pol_sigma_r2"/>
</dbReference>
<keyword evidence="8" id="KW-1185">Reference proteome</keyword>
<feature type="region of interest" description="Disordered" evidence="5">
    <location>
        <begin position="363"/>
        <end position="382"/>
    </location>
</feature>
<dbReference type="Proteomes" id="UP000054241">
    <property type="component" value="Unassembled WGS sequence"/>
</dbReference>
<feature type="region of interest" description="Disordered" evidence="5">
    <location>
        <begin position="532"/>
        <end position="562"/>
    </location>
</feature>